<dbReference type="Proteomes" id="UP000015620">
    <property type="component" value="Chromosome"/>
</dbReference>
<keyword evidence="3" id="KW-1185">Reference proteome</keyword>
<dbReference type="PATRIC" id="fig|1291379.3.peg.452"/>
<evidence type="ECO:0000313" key="2">
    <source>
        <dbReference type="EMBL" id="AGT42948.1"/>
    </source>
</evidence>
<evidence type="ECO:0000313" key="3">
    <source>
        <dbReference type="Proteomes" id="UP000015620"/>
    </source>
</evidence>
<gene>
    <name evidence="2" type="ORF">TPE_0452</name>
</gene>
<evidence type="ECO:0000256" key="1">
    <source>
        <dbReference type="SAM" id="Phobius"/>
    </source>
</evidence>
<dbReference type="HOGENOM" id="CLU_2526519_0_0_12"/>
<accession>S5ZY61</accession>
<keyword evidence="1" id="KW-0472">Membrane</keyword>
<protein>
    <recommendedName>
        <fullName evidence="4">Transmembrane protein</fullName>
    </recommendedName>
</protein>
<keyword evidence="1" id="KW-0812">Transmembrane</keyword>
<dbReference type="KEGG" id="tped:TPE_0452"/>
<feature type="transmembrane region" description="Helical" evidence="1">
    <location>
        <begin position="21"/>
        <end position="44"/>
    </location>
</feature>
<dbReference type="EMBL" id="CP004120">
    <property type="protein sequence ID" value="AGT42948.1"/>
    <property type="molecule type" value="Genomic_DNA"/>
</dbReference>
<reference evidence="2 3" key="1">
    <citation type="journal article" date="2013" name="PLoS ONE">
        <title>Genome-Wide Relatedness of Treponema pedis, from Gingiva and Necrotic Skin Lesions of Pigs, with the Human Oral Pathogen Treponema denticola.</title>
        <authorList>
            <person name="Svartstrom O."/>
            <person name="Mushtaq M."/>
            <person name="Pringle M."/>
            <person name="Segerman B."/>
        </authorList>
    </citation>
    <scope>NUCLEOTIDE SEQUENCE [LARGE SCALE GENOMIC DNA]</scope>
    <source>
        <strain evidence="2">T A4</strain>
    </source>
</reference>
<evidence type="ECO:0008006" key="4">
    <source>
        <dbReference type="Google" id="ProtNLM"/>
    </source>
</evidence>
<name>S5ZY61_9SPIR</name>
<organism evidence="2 3">
    <name type="scientific">Treponema pedis str. T A4</name>
    <dbReference type="NCBI Taxonomy" id="1291379"/>
    <lineage>
        <taxon>Bacteria</taxon>
        <taxon>Pseudomonadati</taxon>
        <taxon>Spirochaetota</taxon>
        <taxon>Spirochaetia</taxon>
        <taxon>Spirochaetales</taxon>
        <taxon>Treponemataceae</taxon>
        <taxon>Treponema</taxon>
    </lineage>
</organism>
<dbReference type="AlphaFoldDB" id="S5ZY61"/>
<sequence>MSSEFIKNIEKNTIFYRFLRFYNILIGFKAYFCIFQIKIIYIVILQKPIYKKICLQINLNLKQFYNYKQMMPTRNKKINLNFRF</sequence>
<proteinExistence type="predicted"/>
<keyword evidence="1" id="KW-1133">Transmembrane helix</keyword>